<keyword evidence="3" id="KW-1185">Reference proteome</keyword>
<comment type="caution">
    <text evidence="2">The sequence shown here is derived from an EMBL/GenBank/DDBJ whole genome shotgun (WGS) entry which is preliminary data.</text>
</comment>
<accession>A0A2T6C1X0</accession>
<protein>
    <submittedName>
        <fullName evidence="2">Lipase (Class 3)</fullName>
    </submittedName>
</protein>
<name>A0A2T6C1X0_9FLAO</name>
<dbReference type="InterPro" id="IPR029058">
    <property type="entry name" value="AB_hydrolase_fold"/>
</dbReference>
<dbReference type="SUPFAM" id="SSF53474">
    <property type="entry name" value="alpha/beta-Hydrolases"/>
    <property type="match status" value="1"/>
</dbReference>
<dbReference type="InterPro" id="IPR002921">
    <property type="entry name" value="Fungal_lipase-type"/>
</dbReference>
<dbReference type="RefSeq" id="WP_108114520.1">
    <property type="nucleotide sequence ID" value="NZ_QBKT01000003.1"/>
</dbReference>
<evidence type="ECO:0000259" key="1">
    <source>
        <dbReference type="Pfam" id="PF01764"/>
    </source>
</evidence>
<dbReference type="GO" id="GO:0006629">
    <property type="term" value="P:lipid metabolic process"/>
    <property type="evidence" value="ECO:0007669"/>
    <property type="project" value="InterPro"/>
</dbReference>
<dbReference type="Proteomes" id="UP000244090">
    <property type="component" value="Unassembled WGS sequence"/>
</dbReference>
<gene>
    <name evidence="2" type="ORF">C8N46_103420</name>
</gene>
<dbReference type="OrthoDB" id="5522031at2"/>
<dbReference type="PANTHER" id="PTHR45856">
    <property type="entry name" value="ALPHA/BETA-HYDROLASES SUPERFAMILY PROTEIN"/>
    <property type="match status" value="1"/>
</dbReference>
<dbReference type="Gene3D" id="3.40.50.1820">
    <property type="entry name" value="alpha/beta hydrolase"/>
    <property type="match status" value="1"/>
</dbReference>
<sequence length="427" mass="46925">MNITPQLLQQIYSLSFSVNSASGLSWSQTDCKSGMIEMQNYVTKVAHDVLTETTTIIGNWKAIWGPIVYANNATSQSVHADNTMGMYYNETENTIVIAIAGTNINSPYGWLAEDFSVHKSVSWELITGVPSSGNISTGTHTGLNILLNMTDKATDSLLTALKNFLNTQTSSEKLQIAVAGHSLGGALSPTLAMYLVDTKSEWDTANKTTIGAFPTAGPTPGDEGFASYYEKQIKAKNIYYLSQLNALDIVPHAWEKGNLAKIPTIYDQYIKQPNDANPAEVLTGTLATVAALNALSSKNIAGIPVNRYKQISPSKTLQGKFNHDIDDKISKKLKYIRLVLPLALGKYAVYLRNLVRFAAQAGTQHVTEYYKLLNIEEFMNAYKTILENNKPTTEITPEPYEQAVKSIAKIDLQKIDEAAMQLAQENH</sequence>
<evidence type="ECO:0000313" key="2">
    <source>
        <dbReference type="EMBL" id="PTX62320.1"/>
    </source>
</evidence>
<organism evidence="2 3">
    <name type="scientific">Kordia periserrulae</name>
    <dbReference type="NCBI Taxonomy" id="701523"/>
    <lineage>
        <taxon>Bacteria</taxon>
        <taxon>Pseudomonadati</taxon>
        <taxon>Bacteroidota</taxon>
        <taxon>Flavobacteriia</taxon>
        <taxon>Flavobacteriales</taxon>
        <taxon>Flavobacteriaceae</taxon>
        <taxon>Kordia</taxon>
    </lineage>
</organism>
<proteinExistence type="predicted"/>
<dbReference type="EMBL" id="QBKT01000003">
    <property type="protein sequence ID" value="PTX62320.1"/>
    <property type="molecule type" value="Genomic_DNA"/>
</dbReference>
<dbReference type="InterPro" id="IPR051218">
    <property type="entry name" value="Sec_MonoDiacylglyc_Lipase"/>
</dbReference>
<evidence type="ECO:0000313" key="3">
    <source>
        <dbReference type="Proteomes" id="UP000244090"/>
    </source>
</evidence>
<dbReference type="AlphaFoldDB" id="A0A2T6C1X0"/>
<reference evidence="2 3" key="1">
    <citation type="submission" date="2018-04" db="EMBL/GenBank/DDBJ databases">
        <title>Genomic Encyclopedia of Archaeal and Bacterial Type Strains, Phase II (KMG-II): from individual species to whole genera.</title>
        <authorList>
            <person name="Goeker M."/>
        </authorList>
    </citation>
    <scope>NUCLEOTIDE SEQUENCE [LARGE SCALE GENOMIC DNA]</scope>
    <source>
        <strain evidence="2 3">DSM 25731</strain>
    </source>
</reference>
<feature type="domain" description="Fungal lipase-type" evidence="1">
    <location>
        <begin position="97"/>
        <end position="253"/>
    </location>
</feature>
<dbReference type="Pfam" id="PF01764">
    <property type="entry name" value="Lipase_3"/>
    <property type="match status" value="1"/>
</dbReference>
<dbReference type="PANTHER" id="PTHR45856:SF11">
    <property type="entry name" value="FUNGAL LIPASE-LIKE DOMAIN-CONTAINING PROTEIN"/>
    <property type="match status" value="1"/>
</dbReference>